<feature type="compositionally biased region" description="Low complexity" evidence="1">
    <location>
        <begin position="23"/>
        <end position="42"/>
    </location>
</feature>
<proteinExistence type="predicted"/>
<keyword evidence="4" id="KW-1185">Reference proteome</keyword>
<feature type="region of interest" description="Disordered" evidence="1">
    <location>
        <begin position="1"/>
        <end position="60"/>
    </location>
</feature>
<gene>
    <name evidence="3" type="ORF">M0638_03465</name>
</gene>
<sequence>MAGAAADKALKAPAARRGGGRPAAGAAGTKPAPAKPPGKSAANSPGNKPRTGGLRHRARSAVAAISPRTRWMRVALLVSAPLLLLPIMHAFFGDVGAVIIGALVFGFLLGRWTMPAR</sequence>
<dbReference type="EMBL" id="JALPRX010000009">
    <property type="protein sequence ID" value="MCK8783440.1"/>
    <property type="molecule type" value="Genomic_DNA"/>
</dbReference>
<dbReference type="AlphaFoldDB" id="A0A9X1Y748"/>
<dbReference type="RefSeq" id="WP_248665561.1">
    <property type="nucleotide sequence ID" value="NZ_JALPRX010000009.1"/>
</dbReference>
<evidence type="ECO:0000256" key="1">
    <source>
        <dbReference type="SAM" id="MobiDB-lite"/>
    </source>
</evidence>
<reference evidence="3" key="1">
    <citation type="submission" date="2022-04" db="EMBL/GenBank/DDBJ databases">
        <title>Roseomonas acroporae sp. nov., isolated from coral Acropora digitifera.</title>
        <authorList>
            <person name="Sun H."/>
        </authorList>
    </citation>
    <scope>NUCLEOTIDE SEQUENCE</scope>
    <source>
        <strain evidence="3">NAR14</strain>
    </source>
</reference>
<evidence type="ECO:0000256" key="2">
    <source>
        <dbReference type="SAM" id="Phobius"/>
    </source>
</evidence>
<keyword evidence="2" id="KW-0812">Transmembrane</keyword>
<feature type="compositionally biased region" description="Low complexity" evidence="1">
    <location>
        <begin position="1"/>
        <end position="16"/>
    </location>
</feature>
<evidence type="ECO:0000313" key="3">
    <source>
        <dbReference type="EMBL" id="MCK8783440.1"/>
    </source>
</evidence>
<feature type="transmembrane region" description="Helical" evidence="2">
    <location>
        <begin position="98"/>
        <end position="114"/>
    </location>
</feature>
<name>A0A9X1Y748_9PROT</name>
<keyword evidence="2" id="KW-1133">Transmembrane helix</keyword>
<keyword evidence="2" id="KW-0472">Membrane</keyword>
<comment type="caution">
    <text evidence="3">The sequence shown here is derived from an EMBL/GenBank/DDBJ whole genome shotgun (WGS) entry which is preliminary data.</text>
</comment>
<accession>A0A9X1Y748</accession>
<organism evidence="3 4">
    <name type="scientific">Roseomonas acroporae</name>
    <dbReference type="NCBI Taxonomy" id="2937791"/>
    <lineage>
        <taxon>Bacteria</taxon>
        <taxon>Pseudomonadati</taxon>
        <taxon>Pseudomonadota</taxon>
        <taxon>Alphaproteobacteria</taxon>
        <taxon>Acetobacterales</taxon>
        <taxon>Roseomonadaceae</taxon>
        <taxon>Roseomonas</taxon>
    </lineage>
</organism>
<protein>
    <submittedName>
        <fullName evidence="3">Uncharacterized protein</fullName>
    </submittedName>
</protein>
<dbReference type="Proteomes" id="UP001139516">
    <property type="component" value="Unassembled WGS sequence"/>
</dbReference>
<evidence type="ECO:0000313" key="4">
    <source>
        <dbReference type="Proteomes" id="UP001139516"/>
    </source>
</evidence>